<keyword evidence="3" id="KW-1185">Reference proteome</keyword>
<dbReference type="InterPro" id="IPR051783">
    <property type="entry name" value="NAD(P)-dependent_oxidoreduct"/>
</dbReference>
<proteinExistence type="predicted"/>
<dbReference type="GO" id="GO:0005737">
    <property type="term" value="C:cytoplasm"/>
    <property type="evidence" value="ECO:0007669"/>
    <property type="project" value="TreeGrafter"/>
</dbReference>
<dbReference type="SUPFAM" id="SSF51735">
    <property type="entry name" value="NAD(P)-binding Rossmann-fold domains"/>
    <property type="match status" value="1"/>
</dbReference>
<dbReference type="GO" id="GO:0004029">
    <property type="term" value="F:aldehyde dehydrogenase (NAD+) activity"/>
    <property type="evidence" value="ECO:0007669"/>
    <property type="project" value="TreeGrafter"/>
</dbReference>
<dbReference type="InterPro" id="IPR036291">
    <property type="entry name" value="NAD(P)-bd_dom_sf"/>
</dbReference>
<name>A0A502KUF9_9GAMM</name>
<dbReference type="PANTHER" id="PTHR48079">
    <property type="entry name" value="PROTEIN YEEZ"/>
    <property type="match status" value="1"/>
</dbReference>
<sequence length="284" mass="30837">MTEINAEHSTQCSVGIIGCGWLGKPLAKHLLQQNGSVIGTSSQINNVESLIAEGIPARQLVLPETAEVLSSNDVFNQHTLVIAITPQFKRQRTDYGSKVEQVVAAAKLRGKTQRIILLNSSAIYNGLTGEVDENTALDFSAEKVEILQQAEKSVLGFSDNSVTLRLAGLVGPNRHPGTFIKRRQERGTVLADGDAKVNLIHQQDAIGLILALMSHSNAYGVYNGVCAIHPTKKEYYGVAAKALSLPAPEFKESDKPVSTRIVTDNRSAAELSYQYVYPDLIAWL</sequence>
<feature type="domain" description="NAD-dependent epimerase/dehydratase" evidence="1">
    <location>
        <begin position="20"/>
        <end position="223"/>
    </location>
</feature>
<gene>
    <name evidence="2" type="ORF">EPA86_09975</name>
</gene>
<reference evidence="2 3" key="1">
    <citation type="submission" date="2019-01" db="EMBL/GenBank/DDBJ databases">
        <title>Litorilituus lipolytica sp. nov., isolated from intertidal sand of the Yellow Sea in China.</title>
        <authorList>
            <person name="Liu A."/>
        </authorList>
    </citation>
    <scope>NUCLEOTIDE SEQUENCE [LARGE SCALE GENOMIC DNA]</scope>
    <source>
        <strain evidence="2 3">RZ04</strain>
    </source>
</reference>
<dbReference type="OrthoDB" id="751203at2"/>
<accession>A0A502KUF9</accession>
<organism evidence="2 3">
    <name type="scientific">Litorilituus lipolyticus</name>
    <dbReference type="NCBI Taxonomy" id="2491017"/>
    <lineage>
        <taxon>Bacteria</taxon>
        <taxon>Pseudomonadati</taxon>
        <taxon>Pseudomonadota</taxon>
        <taxon>Gammaproteobacteria</taxon>
        <taxon>Alteromonadales</taxon>
        <taxon>Colwelliaceae</taxon>
        <taxon>Litorilituus</taxon>
    </lineage>
</organism>
<evidence type="ECO:0000313" key="2">
    <source>
        <dbReference type="EMBL" id="TPH15136.1"/>
    </source>
</evidence>
<dbReference type="AlphaFoldDB" id="A0A502KUF9"/>
<dbReference type="RefSeq" id="WP_140603300.1">
    <property type="nucleotide sequence ID" value="NZ_SAWY01000020.1"/>
</dbReference>
<evidence type="ECO:0000313" key="3">
    <source>
        <dbReference type="Proteomes" id="UP000315303"/>
    </source>
</evidence>
<protein>
    <submittedName>
        <fullName evidence="2">NAD-dependent epimerase/dehydratase family protein</fullName>
    </submittedName>
</protein>
<dbReference type="Gene3D" id="3.40.50.720">
    <property type="entry name" value="NAD(P)-binding Rossmann-like Domain"/>
    <property type="match status" value="1"/>
</dbReference>
<dbReference type="Pfam" id="PF01370">
    <property type="entry name" value="Epimerase"/>
    <property type="match status" value="1"/>
</dbReference>
<dbReference type="InterPro" id="IPR001509">
    <property type="entry name" value="Epimerase_deHydtase"/>
</dbReference>
<dbReference type="PANTHER" id="PTHR48079:SF6">
    <property type="entry name" value="NAD(P)-BINDING DOMAIN-CONTAINING PROTEIN-RELATED"/>
    <property type="match status" value="1"/>
</dbReference>
<dbReference type="Proteomes" id="UP000315303">
    <property type="component" value="Unassembled WGS sequence"/>
</dbReference>
<dbReference type="EMBL" id="SAWY01000020">
    <property type="protein sequence ID" value="TPH15136.1"/>
    <property type="molecule type" value="Genomic_DNA"/>
</dbReference>
<evidence type="ECO:0000259" key="1">
    <source>
        <dbReference type="Pfam" id="PF01370"/>
    </source>
</evidence>
<comment type="caution">
    <text evidence="2">The sequence shown here is derived from an EMBL/GenBank/DDBJ whole genome shotgun (WGS) entry which is preliminary data.</text>
</comment>